<dbReference type="PROSITE" id="PS50001">
    <property type="entry name" value="SH2"/>
    <property type="match status" value="1"/>
</dbReference>
<accession>A0ABD0NQW7</accession>
<dbReference type="SUPFAM" id="SSF55550">
    <property type="entry name" value="SH2 domain"/>
    <property type="match status" value="1"/>
</dbReference>
<dbReference type="PRINTS" id="PR00401">
    <property type="entry name" value="SH2DOMAIN"/>
</dbReference>
<keyword evidence="4" id="KW-1185">Reference proteome</keyword>
<evidence type="ECO:0000313" key="4">
    <source>
        <dbReference type="Proteomes" id="UP001529510"/>
    </source>
</evidence>
<evidence type="ECO:0000313" key="3">
    <source>
        <dbReference type="EMBL" id="KAL0164308.1"/>
    </source>
</evidence>
<feature type="non-terminal residue" evidence="3">
    <location>
        <position position="1"/>
    </location>
</feature>
<name>A0ABD0NQW7_CIRMR</name>
<gene>
    <name evidence="3" type="ORF">M9458_040061</name>
</gene>
<comment type="caution">
    <text evidence="3">The sequence shown here is derived from an EMBL/GenBank/DDBJ whole genome shotgun (WGS) entry which is preliminary data.</text>
</comment>
<sequence>AFSLSIRDTTPEQCDVVKHYKIRALDNGGYYISPSTTFSSLQELVKYYS</sequence>
<feature type="domain" description="SH2" evidence="2">
    <location>
        <begin position="1"/>
        <end position="49"/>
    </location>
</feature>
<protein>
    <recommendedName>
        <fullName evidence="2">SH2 domain-containing protein</fullName>
    </recommendedName>
</protein>
<dbReference type="InterPro" id="IPR000980">
    <property type="entry name" value="SH2"/>
</dbReference>
<dbReference type="EMBL" id="JAMKFB020000020">
    <property type="protein sequence ID" value="KAL0164308.1"/>
    <property type="molecule type" value="Genomic_DNA"/>
</dbReference>
<dbReference type="Proteomes" id="UP001529510">
    <property type="component" value="Unassembled WGS sequence"/>
</dbReference>
<feature type="non-terminal residue" evidence="3">
    <location>
        <position position="49"/>
    </location>
</feature>
<dbReference type="AlphaFoldDB" id="A0ABD0NQW7"/>
<keyword evidence="1" id="KW-0727">SH2 domain</keyword>
<evidence type="ECO:0000256" key="1">
    <source>
        <dbReference type="PROSITE-ProRule" id="PRU00191"/>
    </source>
</evidence>
<dbReference type="Pfam" id="PF00017">
    <property type="entry name" value="SH2"/>
    <property type="match status" value="1"/>
</dbReference>
<proteinExistence type="predicted"/>
<dbReference type="Gene3D" id="3.30.505.10">
    <property type="entry name" value="SH2 domain"/>
    <property type="match status" value="1"/>
</dbReference>
<reference evidence="3 4" key="1">
    <citation type="submission" date="2024-05" db="EMBL/GenBank/DDBJ databases">
        <title>Genome sequencing and assembly of Indian major carp, Cirrhinus mrigala (Hamilton, 1822).</title>
        <authorList>
            <person name="Mohindra V."/>
            <person name="Chowdhury L.M."/>
            <person name="Lal K."/>
            <person name="Jena J.K."/>
        </authorList>
    </citation>
    <scope>NUCLEOTIDE SEQUENCE [LARGE SCALE GENOMIC DNA]</scope>
    <source>
        <strain evidence="3">CM1030</strain>
        <tissue evidence="3">Blood</tissue>
    </source>
</reference>
<evidence type="ECO:0000259" key="2">
    <source>
        <dbReference type="PROSITE" id="PS50001"/>
    </source>
</evidence>
<dbReference type="InterPro" id="IPR036860">
    <property type="entry name" value="SH2_dom_sf"/>
</dbReference>
<organism evidence="3 4">
    <name type="scientific">Cirrhinus mrigala</name>
    <name type="common">Mrigala</name>
    <dbReference type="NCBI Taxonomy" id="683832"/>
    <lineage>
        <taxon>Eukaryota</taxon>
        <taxon>Metazoa</taxon>
        <taxon>Chordata</taxon>
        <taxon>Craniata</taxon>
        <taxon>Vertebrata</taxon>
        <taxon>Euteleostomi</taxon>
        <taxon>Actinopterygii</taxon>
        <taxon>Neopterygii</taxon>
        <taxon>Teleostei</taxon>
        <taxon>Ostariophysi</taxon>
        <taxon>Cypriniformes</taxon>
        <taxon>Cyprinidae</taxon>
        <taxon>Labeoninae</taxon>
        <taxon>Labeonini</taxon>
        <taxon>Cirrhinus</taxon>
    </lineage>
</organism>